<comment type="caution">
    <text evidence="2">The sequence shown here is derived from an EMBL/GenBank/DDBJ whole genome shotgun (WGS) entry which is preliminary data.</text>
</comment>
<dbReference type="NCBIfam" id="TIGR03083">
    <property type="entry name" value="maleylpyruvate isomerase family mycothiol-dependent enzyme"/>
    <property type="match status" value="1"/>
</dbReference>
<protein>
    <submittedName>
        <fullName evidence="2">Maleylpyruvate isomerase family mycothiol-dependent enzyme</fullName>
    </submittedName>
</protein>
<dbReference type="Gene3D" id="3.30.1050.20">
    <property type="match status" value="1"/>
</dbReference>
<reference evidence="2 3" key="1">
    <citation type="submission" date="2020-04" db="EMBL/GenBank/DDBJ databases">
        <authorList>
            <person name="Klaysubun C."/>
            <person name="Duangmal K."/>
            <person name="Lipun K."/>
        </authorList>
    </citation>
    <scope>NUCLEOTIDE SEQUENCE [LARGE SCALE GENOMIC DNA]</scope>
    <source>
        <strain evidence="2 3">JCM 11839</strain>
    </source>
</reference>
<dbReference type="EMBL" id="JAAXKY010000162">
    <property type="protein sequence ID" value="NMH81654.1"/>
    <property type="molecule type" value="Genomic_DNA"/>
</dbReference>
<accession>A0ABX1RP50</accession>
<dbReference type="SUPFAM" id="SSF109854">
    <property type="entry name" value="DinB/YfiT-like putative metalloenzymes"/>
    <property type="match status" value="1"/>
</dbReference>
<dbReference type="Proteomes" id="UP001296706">
    <property type="component" value="Unassembled WGS sequence"/>
</dbReference>
<dbReference type="SUPFAM" id="SSF55718">
    <property type="entry name" value="SCP-like"/>
    <property type="match status" value="1"/>
</dbReference>
<keyword evidence="3" id="KW-1185">Reference proteome</keyword>
<proteinExistence type="predicted"/>
<dbReference type="Gene3D" id="1.20.120.450">
    <property type="entry name" value="dinb family like domain"/>
    <property type="match status" value="1"/>
</dbReference>
<dbReference type="InterPro" id="IPR024344">
    <property type="entry name" value="MDMPI_metal-binding"/>
</dbReference>
<keyword evidence="2" id="KW-0413">Isomerase</keyword>
<evidence type="ECO:0000313" key="2">
    <source>
        <dbReference type="EMBL" id="NMH81654.1"/>
    </source>
</evidence>
<feature type="domain" description="Mycothiol-dependent maleylpyruvate isomerase metal-binding" evidence="1">
    <location>
        <begin position="14"/>
        <end position="148"/>
    </location>
</feature>
<evidence type="ECO:0000259" key="1">
    <source>
        <dbReference type="Pfam" id="PF11716"/>
    </source>
</evidence>
<name>A0ABX1RP50_9PSEU</name>
<dbReference type="GO" id="GO:0016853">
    <property type="term" value="F:isomerase activity"/>
    <property type="evidence" value="ECO:0007669"/>
    <property type="project" value="UniProtKB-KW"/>
</dbReference>
<organism evidence="2 3">
    <name type="scientific">Pseudonocardia xinjiangensis</name>
    <dbReference type="NCBI Taxonomy" id="75289"/>
    <lineage>
        <taxon>Bacteria</taxon>
        <taxon>Bacillati</taxon>
        <taxon>Actinomycetota</taxon>
        <taxon>Actinomycetes</taxon>
        <taxon>Pseudonocardiales</taxon>
        <taxon>Pseudonocardiaceae</taxon>
        <taxon>Pseudonocardia</taxon>
    </lineage>
</organism>
<sequence>MRHDVRTTGRWLGTGTAFFATALERVPDGGFRAPSGLPGWSRAHVTAHVARNADALRRLLAWAATGVETPMYADRAQRAAEIETGAGAPDAELRADVARTATQLDAAIAGLPDEAWQAEVRSALGRRIPAAEVLWMRVREVWLHAVDLDTGARVAELPGEVVEALLDDVTGAFGSRDGAPQLELVAIDRDRAWRVGEASGPVRVSGEAAALLAWLTGRPGGTGLRSSSGLPTLPPWL</sequence>
<dbReference type="InterPro" id="IPR036527">
    <property type="entry name" value="SCP2_sterol-bd_dom_sf"/>
</dbReference>
<dbReference type="Pfam" id="PF11716">
    <property type="entry name" value="MDMPI_N"/>
    <property type="match status" value="1"/>
</dbReference>
<gene>
    <name evidence="2" type="ORF">HF577_31775</name>
</gene>
<evidence type="ECO:0000313" key="3">
    <source>
        <dbReference type="Proteomes" id="UP001296706"/>
    </source>
</evidence>
<dbReference type="InterPro" id="IPR017517">
    <property type="entry name" value="Maleyloyr_isom"/>
</dbReference>
<dbReference type="InterPro" id="IPR034660">
    <property type="entry name" value="DinB/YfiT-like"/>
</dbReference>